<proteinExistence type="predicted"/>
<keyword evidence="3" id="KW-1185">Reference proteome</keyword>
<dbReference type="EMBL" id="FUHU01000018">
    <property type="protein sequence ID" value="SJM51515.1"/>
    <property type="molecule type" value="Genomic_DNA"/>
</dbReference>
<feature type="region of interest" description="Disordered" evidence="1">
    <location>
        <begin position="147"/>
        <end position="292"/>
    </location>
</feature>
<dbReference type="RefSeq" id="WP_086991030.1">
    <property type="nucleotide sequence ID" value="NZ_FUHU01000018.1"/>
</dbReference>
<evidence type="ECO:0000313" key="3">
    <source>
        <dbReference type="Proteomes" id="UP000195787"/>
    </source>
</evidence>
<evidence type="ECO:0008006" key="4">
    <source>
        <dbReference type="Google" id="ProtNLM"/>
    </source>
</evidence>
<feature type="compositionally biased region" description="Low complexity" evidence="1">
    <location>
        <begin position="149"/>
        <end position="159"/>
    </location>
</feature>
<evidence type="ECO:0000313" key="2">
    <source>
        <dbReference type="EMBL" id="SJM51515.1"/>
    </source>
</evidence>
<dbReference type="OrthoDB" id="10017144at2"/>
<dbReference type="GeneID" id="303172129"/>
<sequence length="292" mass="32656">MVDLVDKGEAELQQLTQKVTMTTSSASMKASLWVGKGVAAAPFKAVTAIYRMLEQRANRQRESGQLSLKDFSKIAEGKRDLVNIDDRAVSKELERELRRHGVVWSVETHRDGSRTFHVQGKDAELIQHALTVAAERVDEKLARNAPELQQGAAQQEQQQTVEPTLSSDDQTQVPVHGTDELREDAPRVESAELSETRTRTDDAAPERVTTQPDEAVTDRGGHSIEREPALTRSEQRPEQTARDRTRAHAAEKIDKDVKQRKAEIDSSKTRTKKRTPSRNASDDAPTPKANRR</sequence>
<accession>A0A1R4F6J7</accession>
<organism evidence="2 3">
    <name type="scientific">Agrococcus casei LMG 22410</name>
    <dbReference type="NCBI Taxonomy" id="1255656"/>
    <lineage>
        <taxon>Bacteria</taxon>
        <taxon>Bacillati</taxon>
        <taxon>Actinomycetota</taxon>
        <taxon>Actinomycetes</taxon>
        <taxon>Micrococcales</taxon>
        <taxon>Microbacteriaceae</taxon>
        <taxon>Agrococcus</taxon>
    </lineage>
</organism>
<reference evidence="2 3" key="1">
    <citation type="submission" date="2017-02" db="EMBL/GenBank/DDBJ databases">
        <authorList>
            <person name="Peterson S.W."/>
        </authorList>
    </citation>
    <scope>NUCLEOTIDE SEQUENCE [LARGE SCALE GENOMIC DNA]</scope>
    <source>
        <strain evidence="2 3">LMG 22410</strain>
    </source>
</reference>
<feature type="compositionally biased region" description="Basic and acidic residues" evidence="1">
    <location>
        <begin position="177"/>
        <end position="205"/>
    </location>
</feature>
<gene>
    <name evidence="2" type="ORF">CZ674_02800</name>
</gene>
<name>A0A1R4F6J7_9MICO</name>
<dbReference type="Proteomes" id="UP000195787">
    <property type="component" value="Unassembled WGS sequence"/>
</dbReference>
<evidence type="ECO:0000256" key="1">
    <source>
        <dbReference type="SAM" id="MobiDB-lite"/>
    </source>
</evidence>
<feature type="compositionally biased region" description="Basic and acidic residues" evidence="1">
    <location>
        <begin position="216"/>
        <end position="268"/>
    </location>
</feature>
<dbReference type="AlphaFoldDB" id="A0A1R4F6J7"/>
<dbReference type="Pfam" id="PF12687">
    <property type="entry name" value="DUF3801"/>
    <property type="match status" value="1"/>
</dbReference>
<protein>
    <recommendedName>
        <fullName evidence="4">DUF3801 domain-containing protein</fullName>
    </recommendedName>
</protein>
<dbReference type="InterPro" id="IPR024234">
    <property type="entry name" value="DUF3801"/>
</dbReference>
<feature type="compositionally biased region" description="Polar residues" evidence="1">
    <location>
        <begin position="160"/>
        <end position="173"/>
    </location>
</feature>